<comment type="caution">
    <text evidence="11">The sequence shown here is derived from an EMBL/GenBank/DDBJ whole genome shotgun (WGS) entry which is preliminary data.</text>
</comment>
<feature type="transmembrane region" description="Helical" evidence="9">
    <location>
        <begin position="337"/>
        <end position="363"/>
    </location>
</feature>
<dbReference type="Pfam" id="PF02163">
    <property type="entry name" value="Peptidase_M50"/>
    <property type="match status" value="1"/>
</dbReference>
<proteinExistence type="inferred from homology"/>
<evidence type="ECO:0000256" key="5">
    <source>
        <dbReference type="ARBA" id="ARBA00022692"/>
    </source>
</evidence>
<feature type="transmembrane region" description="Helical" evidence="9">
    <location>
        <begin position="266"/>
        <end position="287"/>
    </location>
</feature>
<evidence type="ECO:0000313" key="11">
    <source>
        <dbReference type="EMBL" id="NML27923.1"/>
    </source>
</evidence>
<feature type="transmembrane region" description="Helical" evidence="9">
    <location>
        <begin position="369"/>
        <end position="389"/>
    </location>
</feature>
<keyword evidence="5 9" id="KW-0812">Transmembrane</keyword>
<evidence type="ECO:0000256" key="1">
    <source>
        <dbReference type="ARBA" id="ARBA00001947"/>
    </source>
</evidence>
<accession>A0A848GBZ8</accession>
<dbReference type="GO" id="GO:0006508">
    <property type="term" value="P:proteolysis"/>
    <property type="evidence" value="ECO:0007669"/>
    <property type="project" value="InterPro"/>
</dbReference>
<dbReference type="Proteomes" id="UP000580043">
    <property type="component" value="Unassembled WGS sequence"/>
</dbReference>
<feature type="transmembrane region" description="Helical" evidence="9">
    <location>
        <begin position="135"/>
        <end position="157"/>
    </location>
</feature>
<evidence type="ECO:0000256" key="6">
    <source>
        <dbReference type="ARBA" id="ARBA00022989"/>
    </source>
</evidence>
<organism evidence="11 12">
    <name type="scientific">Zoogloea dura</name>
    <dbReference type="NCBI Taxonomy" id="2728840"/>
    <lineage>
        <taxon>Bacteria</taxon>
        <taxon>Pseudomonadati</taxon>
        <taxon>Pseudomonadota</taxon>
        <taxon>Betaproteobacteria</taxon>
        <taxon>Rhodocyclales</taxon>
        <taxon>Zoogloeaceae</taxon>
        <taxon>Zoogloea</taxon>
    </lineage>
</organism>
<evidence type="ECO:0000256" key="3">
    <source>
        <dbReference type="ARBA" id="ARBA00004196"/>
    </source>
</evidence>
<feature type="domain" description="Peptidase M50" evidence="10">
    <location>
        <begin position="181"/>
        <end position="282"/>
    </location>
</feature>
<dbReference type="AlphaFoldDB" id="A0A848GBZ8"/>
<gene>
    <name evidence="11" type="ORF">HHL15_19370</name>
</gene>
<keyword evidence="12" id="KW-1185">Reference proteome</keyword>
<evidence type="ECO:0000256" key="4">
    <source>
        <dbReference type="ARBA" id="ARBA00007931"/>
    </source>
</evidence>
<keyword evidence="8 9" id="KW-0472">Membrane</keyword>
<dbReference type="PANTHER" id="PTHR32347:SF23">
    <property type="entry name" value="BLL5650 PROTEIN"/>
    <property type="match status" value="1"/>
</dbReference>
<dbReference type="GO" id="GO:0030313">
    <property type="term" value="C:cell envelope"/>
    <property type="evidence" value="ECO:0007669"/>
    <property type="project" value="UniProtKB-SubCell"/>
</dbReference>
<reference evidence="11 12" key="1">
    <citation type="submission" date="2020-04" db="EMBL/GenBank/DDBJ databases">
        <title>Zoogloea sp. G-4-1-14 isolated from soil.</title>
        <authorList>
            <person name="Dahal R.H."/>
        </authorList>
    </citation>
    <scope>NUCLEOTIDE SEQUENCE [LARGE SCALE GENOMIC DNA]</scope>
    <source>
        <strain evidence="11 12">G-4-1-14</strain>
    </source>
</reference>
<dbReference type="EMBL" id="JABBGA010000020">
    <property type="protein sequence ID" value="NML27923.1"/>
    <property type="molecule type" value="Genomic_DNA"/>
</dbReference>
<keyword evidence="6 9" id="KW-1133">Transmembrane helix</keyword>
<dbReference type="InterPro" id="IPR008915">
    <property type="entry name" value="Peptidase_M50"/>
</dbReference>
<comment type="subcellular location">
    <subcellularLocation>
        <location evidence="3">Cell envelope</location>
    </subcellularLocation>
    <subcellularLocation>
        <location evidence="2">Membrane</location>
        <topology evidence="2">Multi-pass membrane protein</topology>
    </subcellularLocation>
</comment>
<evidence type="ECO:0000256" key="9">
    <source>
        <dbReference type="SAM" id="Phobius"/>
    </source>
</evidence>
<name>A0A848GBZ8_9RHOO</name>
<evidence type="ECO:0000313" key="12">
    <source>
        <dbReference type="Proteomes" id="UP000580043"/>
    </source>
</evidence>
<feature type="transmembrane region" description="Helical" evidence="9">
    <location>
        <begin position="238"/>
        <end position="259"/>
    </location>
</feature>
<protein>
    <submittedName>
        <fullName evidence="11">HlyD family efflux transporter periplasmic adaptor subunit</fullName>
    </submittedName>
</protein>
<feature type="transmembrane region" description="Helical" evidence="9">
    <location>
        <begin position="410"/>
        <end position="427"/>
    </location>
</feature>
<comment type="similarity">
    <text evidence="4">Belongs to the peptidase M50B family.</text>
</comment>
<evidence type="ECO:0000256" key="8">
    <source>
        <dbReference type="ARBA" id="ARBA00023136"/>
    </source>
</evidence>
<sequence length="693" mass="78034">MREELALLPGPRLPDGQPTWTLHDPVRNLFFQIDWPSFEILRRWLWGEPAAIVGDIEAETTLQVGPQDVEAMLQFLQHNQLLQVQPGTAPQLAEALRRRRGGLGRWLLHNYLFFRIPLVRPDRWLGRWAGRLDFLFGRAFLQLSVLAGVFGLVNVYRAWDQFSATLVDMLSWDGMLAYGATLLVVKTLHELGHGFTAKRFGCRVPTMGMAFLVLWPVAYTDTNEVWKLTRRDQRLKVAGAGIATELIIAAWATLAWAWLPEGIPKSVAFMLSTTTWVSTVLINASPFMRFDGYFLLADALQMPNLHARAFAMARWDLRERLFALGEAPPEHLARPRALGLIVFAWLTWLYRLSVFLGIAVLVYHFFIKAVGIFLFMVEIVWFVTLPVLSEFRAWRERAAAIRSSRRARRSLGILVLLLMLFVLPWPGRVSSSGLLQPREQLPIYAPEHARVAALHFANGARVPAGAVLMALESPQLAARQEESGARRERLSWQSAAAGFDPETRKDWQVLDQQLGTARAERDTIAADAARYAPVAPYDGVLRDVDPDLRVGDWVAHRELLGRLVRVGPQQVVTYVDDEDVQRIAVGNRAVLSLDGGDGGMLSLKVASIDQDASRTLQEPELASQFGGHLLVREKAGVLYPERAVYRVVLDVSDDKGSDQHAWRGHLSIAARWEAPGLRFLRTALSVFWREMGF</sequence>
<dbReference type="GO" id="GO:0016020">
    <property type="term" value="C:membrane"/>
    <property type="evidence" value="ECO:0007669"/>
    <property type="project" value="UniProtKB-SubCell"/>
</dbReference>
<evidence type="ECO:0000259" key="10">
    <source>
        <dbReference type="Pfam" id="PF02163"/>
    </source>
</evidence>
<dbReference type="PANTHER" id="PTHR32347">
    <property type="entry name" value="EFFLUX SYSTEM COMPONENT YKNX-RELATED"/>
    <property type="match status" value="1"/>
</dbReference>
<evidence type="ECO:0000256" key="2">
    <source>
        <dbReference type="ARBA" id="ARBA00004141"/>
    </source>
</evidence>
<comment type="cofactor">
    <cofactor evidence="1">
        <name>Zn(2+)</name>
        <dbReference type="ChEBI" id="CHEBI:29105"/>
    </cofactor>
</comment>
<dbReference type="InterPro" id="IPR050465">
    <property type="entry name" value="UPF0194_transport"/>
</dbReference>
<evidence type="ECO:0000256" key="7">
    <source>
        <dbReference type="ARBA" id="ARBA00023054"/>
    </source>
</evidence>
<keyword evidence="7" id="KW-0175">Coiled coil</keyword>